<dbReference type="CDD" id="cd00565">
    <property type="entry name" value="Ubl_ThiS"/>
    <property type="match status" value="1"/>
</dbReference>
<dbReference type="AlphaFoldDB" id="A0A1F4RZ90"/>
<dbReference type="InterPro" id="IPR010035">
    <property type="entry name" value="Thi_S"/>
</dbReference>
<evidence type="ECO:0000313" key="1">
    <source>
        <dbReference type="EMBL" id="OGC13467.1"/>
    </source>
</evidence>
<dbReference type="PANTHER" id="PTHR34472">
    <property type="entry name" value="SULFUR CARRIER PROTEIN THIS"/>
    <property type="match status" value="1"/>
</dbReference>
<sequence length="68" mass="8124">MIKVIINGENHEFKQELTVLELIQYFNLNPYRIVVQINDNDIVEKEDFKEYKIKDKHKVELIKFMAGG</sequence>
<evidence type="ECO:0000313" key="2">
    <source>
        <dbReference type="Proteomes" id="UP000177905"/>
    </source>
</evidence>
<dbReference type="Proteomes" id="UP000177905">
    <property type="component" value="Unassembled WGS sequence"/>
</dbReference>
<protein>
    <submittedName>
        <fullName evidence="1">Thiamine biosynthesis protein ThiS</fullName>
    </submittedName>
</protein>
<dbReference type="Pfam" id="PF02597">
    <property type="entry name" value="ThiS"/>
    <property type="match status" value="1"/>
</dbReference>
<accession>A0A1F4RZ90</accession>
<name>A0A1F4RZ90_UNCSA</name>
<organism evidence="1 2">
    <name type="scientific">candidate division WOR-1 bacterium RIFOXYB2_FULL_36_35</name>
    <dbReference type="NCBI Taxonomy" id="1802578"/>
    <lineage>
        <taxon>Bacteria</taxon>
        <taxon>Bacillati</taxon>
        <taxon>Saganbacteria</taxon>
    </lineage>
</organism>
<dbReference type="PANTHER" id="PTHR34472:SF1">
    <property type="entry name" value="SULFUR CARRIER PROTEIN THIS"/>
    <property type="match status" value="1"/>
</dbReference>
<comment type="caution">
    <text evidence="1">The sequence shown here is derived from an EMBL/GenBank/DDBJ whole genome shotgun (WGS) entry which is preliminary data.</text>
</comment>
<dbReference type="SUPFAM" id="SSF54285">
    <property type="entry name" value="MoaD/ThiS"/>
    <property type="match status" value="1"/>
</dbReference>
<dbReference type="InterPro" id="IPR016155">
    <property type="entry name" value="Mopterin_synth/thiamin_S_b"/>
</dbReference>
<dbReference type="Gene3D" id="3.10.20.30">
    <property type="match status" value="1"/>
</dbReference>
<proteinExistence type="predicted"/>
<dbReference type="InterPro" id="IPR003749">
    <property type="entry name" value="ThiS/MoaD-like"/>
</dbReference>
<dbReference type="InterPro" id="IPR012675">
    <property type="entry name" value="Beta-grasp_dom_sf"/>
</dbReference>
<gene>
    <name evidence="1" type="ORF">A2290_07240</name>
</gene>
<dbReference type="NCBIfam" id="TIGR01683">
    <property type="entry name" value="thiS"/>
    <property type="match status" value="1"/>
</dbReference>
<reference evidence="1 2" key="1">
    <citation type="journal article" date="2016" name="Nat. Commun.">
        <title>Thousands of microbial genomes shed light on interconnected biogeochemical processes in an aquifer system.</title>
        <authorList>
            <person name="Anantharaman K."/>
            <person name="Brown C.T."/>
            <person name="Hug L.A."/>
            <person name="Sharon I."/>
            <person name="Castelle C.J."/>
            <person name="Probst A.J."/>
            <person name="Thomas B.C."/>
            <person name="Singh A."/>
            <person name="Wilkins M.J."/>
            <person name="Karaoz U."/>
            <person name="Brodie E.L."/>
            <person name="Williams K.H."/>
            <person name="Hubbard S.S."/>
            <person name="Banfield J.F."/>
        </authorList>
    </citation>
    <scope>NUCLEOTIDE SEQUENCE [LARGE SCALE GENOMIC DNA]</scope>
</reference>
<dbReference type="EMBL" id="MEUA01000054">
    <property type="protein sequence ID" value="OGC13467.1"/>
    <property type="molecule type" value="Genomic_DNA"/>
</dbReference>